<gene>
    <name evidence="2" type="ORF">ColSpa_04485</name>
</gene>
<feature type="transmembrane region" description="Helical" evidence="1">
    <location>
        <begin position="52"/>
        <end position="71"/>
    </location>
</feature>
<accession>A0AA37LBJ7</accession>
<feature type="transmembrane region" description="Helical" evidence="1">
    <location>
        <begin position="12"/>
        <end position="32"/>
    </location>
</feature>
<reference evidence="2 3" key="1">
    <citation type="submission" date="2022-03" db="EMBL/GenBank/DDBJ databases">
        <title>Genome data of Colletotrichum spp.</title>
        <authorList>
            <person name="Utami Y.D."/>
            <person name="Hiruma K."/>
        </authorList>
    </citation>
    <scope>NUCLEOTIDE SEQUENCE [LARGE SCALE GENOMIC DNA]</scope>
    <source>
        <strain evidence="2 3">MAFF 239500</strain>
    </source>
</reference>
<evidence type="ECO:0000256" key="1">
    <source>
        <dbReference type="SAM" id="Phobius"/>
    </source>
</evidence>
<keyword evidence="1" id="KW-1133">Transmembrane helix</keyword>
<comment type="caution">
    <text evidence="2">The sequence shown here is derived from an EMBL/GenBank/DDBJ whole genome shotgun (WGS) entry which is preliminary data.</text>
</comment>
<proteinExistence type="predicted"/>
<dbReference type="AlphaFoldDB" id="A0AA37LBJ7"/>
<dbReference type="EMBL" id="BQXU01000009">
    <property type="protein sequence ID" value="GKT44304.1"/>
    <property type="molecule type" value="Genomic_DNA"/>
</dbReference>
<sequence length="72" mass="7834">MLQSQGSTDARSIIFCIAMSDLYVLPNTWYRVTYLLLNGTSGRSAYPFKSPPTGAAMLLAAATITFIIFVVP</sequence>
<dbReference type="RefSeq" id="XP_049126654.1">
    <property type="nucleotide sequence ID" value="XM_049270697.1"/>
</dbReference>
<dbReference type="Proteomes" id="UP001055115">
    <property type="component" value="Unassembled WGS sequence"/>
</dbReference>
<keyword evidence="1" id="KW-0812">Transmembrane</keyword>
<dbReference type="GeneID" id="73325287"/>
<organism evidence="2 3">
    <name type="scientific">Colletotrichum spaethianum</name>
    <dbReference type="NCBI Taxonomy" id="700344"/>
    <lineage>
        <taxon>Eukaryota</taxon>
        <taxon>Fungi</taxon>
        <taxon>Dikarya</taxon>
        <taxon>Ascomycota</taxon>
        <taxon>Pezizomycotina</taxon>
        <taxon>Sordariomycetes</taxon>
        <taxon>Hypocreomycetidae</taxon>
        <taxon>Glomerellales</taxon>
        <taxon>Glomerellaceae</taxon>
        <taxon>Colletotrichum</taxon>
        <taxon>Colletotrichum spaethianum species complex</taxon>
    </lineage>
</organism>
<name>A0AA37LBJ7_9PEZI</name>
<protein>
    <submittedName>
        <fullName evidence="2">Uncharacterized protein</fullName>
    </submittedName>
</protein>
<evidence type="ECO:0000313" key="2">
    <source>
        <dbReference type="EMBL" id="GKT44304.1"/>
    </source>
</evidence>
<keyword evidence="3" id="KW-1185">Reference proteome</keyword>
<keyword evidence="1" id="KW-0472">Membrane</keyword>
<evidence type="ECO:0000313" key="3">
    <source>
        <dbReference type="Proteomes" id="UP001055115"/>
    </source>
</evidence>